<dbReference type="EMBL" id="LSSL01002704">
    <property type="protein sequence ID" value="OLY81161.1"/>
    <property type="molecule type" value="Genomic_DNA"/>
</dbReference>
<comment type="caution">
    <text evidence="2">The sequence shown here is derived from an EMBL/GenBank/DDBJ whole genome shotgun (WGS) entry which is preliminary data.</text>
</comment>
<gene>
    <name evidence="2" type="ORF">AYI68_g4735</name>
</gene>
<dbReference type="PANTHER" id="PTHR31294:SF8">
    <property type="entry name" value="KERATIN-ASSOCIATED PROTEIN 21-1-RELATED"/>
    <property type="match status" value="1"/>
</dbReference>
<feature type="chain" id="PRO_5012909628" evidence="1">
    <location>
        <begin position="20"/>
        <end position="399"/>
    </location>
</feature>
<feature type="signal peptide" evidence="1">
    <location>
        <begin position="1"/>
        <end position="19"/>
    </location>
</feature>
<name>A0A1R0GW92_9FUNG</name>
<dbReference type="PANTHER" id="PTHR31294">
    <property type="match status" value="1"/>
</dbReference>
<dbReference type="OrthoDB" id="3260303at2759"/>
<evidence type="ECO:0000313" key="3">
    <source>
        <dbReference type="Proteomes" id="UP000187455"/>
    </source>
</evidence>
<reference evidence="2 3" key="1">
    <citation type="journal article" date="2016" name="Mol. Biol. Evol.">
        <title>Genome-Wide Survey of Gut Fungi (Harpellales) Reveals the First Horizontally Transferred Ubiquitin Gene from a Mosquito Host.</title>
        <authorList>
            <person name="Wang Y."/>
            <person name="White M.M."/>
            <person name="Kvist S."/>
            <person name="Moncalvo J.M."/>
        </authorList>
    </citation>
    <scope>NUCLEOTIDE SEQUENCE [LARGE SCALE GENOMIC DNA]</scope>
    <source>
        <strain evidence="2 3">ALG-7-W6</strain>
    </source>
</reference>
<protein>
    <submittedName>
        <fullName evidence="2">Epsin-1</fullName>
    </submittedName>
</protein>
<proteinExistence type="predicted"/>
<dbReference type="Proteomes" id="UP000187455">
    <property type="component" value="Unassembled WGS sequence"/>
</dbReference>
<sequence length="399" mass="42382">MKISILISSLIPLLELVAGNQYNNLGGIGGSAIGFRAGVNKKGRSYITGYDDGYAAGKLRGKTKWYDLGKLDGLNMGRSKGFKAGRMKGFEEGRSKGLEEGRVAGIEQGRKEGFSTGNTQGYQQGLAKGIADGQAKGLSDGLAQGKAAGIAEGIAQGQQRGFDDGFSKGQHKGFADGQAKGLADGLAQGKAAGIAEGISQGQQRGFGDGFAKGKAKGISSGHDSGMRAGFAKGQNVGYKNGLRDGLNKCKAERLVGFTNGVQKGFLDGYAKCKADRKARRLANSMRITPRNVELMKKAINSRCMHKRCNLDLTLGKRNTNILVRLQCHKCPTKTDMHQCMNKLADKLGAGKNIITSSYSGCNAFGSWTFVPRKISPGNHFISTDASKFGNLLPLPRKFI</sequence>
<accession>A0A1R0GW92</accession>
<evidence type="ECO:0000256" key="1">
    <source>
        <dbReference type="SAM" id="SignalP"/>
    </source>
</evidence>
<keyword evidence="1" id="KW-0732">Signal</keyword>
<evidence type="ECO:0000313" key="2">
    <source>
        <dbReference type="EMBL" id="OLY81161.1"/>
    </source>
</evidence>
<dbReference type="STRING" id="133383.A0A1R0GW92"/>
<organism evidence="2 3">
    <name type="scientific">Smittium mucronatum</name>
    <dbReference type="NCBI Taxonomy" id="133383"/>
    <lineage>
        <taxon>Eukaryota</taxon>
        <taxon>Fungi</taxon>
        <taxon>Fungi incertae sedis</taxon>
        <taxon>Zoopagomycota</taxon>
        <taxon>Kickxellomycotina</taxon>
        <taxon>Harpellomycetes</taxon>
        <taxon>Harpellales</taxon>
        <taxon>Legeriomycetaceae</taxon>
        <taxon>Smittium</taxon>
    </lineage>
</organism>
<keyword evidence="3" id="KW-1185">Reference proteome</keyword>
<dbReference type="AlphaFoldDB" id="A0A1R0GW92"/>